<protein>
    <submittedName>
        <fullName evidence="1">Uncharacterized protein</fullName>
    </submittedName>
</protein>
<accession>A0AC60PFX1</accession>
<dbReference type="Proteomes" id="UP000805193">
    <property type="component" value="Unassembled WGS sequence"/>
</dbReference>
<reference evidence="1 2" key="1">
    <citation type="journal article" date="2020" name="Cell">
        <title>Large-Scale Comparative Analyses of Tick Genomes Elucidate Their Genetic Diversity and Vector Capacities.</title>
        <authorList>
            <consortium name="Tick Genome and Microbiome Consortium (TIGMIC)"/>
            <person name="Jia N."/>
            <person name="Wang J."/>
            <person name="Shi W."/>
            <person name="Du L."/>
            <person name="Sun Y."/>
            <person name="Zhan W."/>
            <person name="Jiang J.F."/>
            <person name="Wang Q."/>
            <person name="Zhang B."/>
            <person name="Ji P."/>
            <person name="Bell-Sakyi L."/>
            <person name="Cui X.M."/>
            <person name="Yuan T.T."/>
            <person name="Jiang B.G."/>
            <person name="Yang W.F."/>
            <person name="Lam T.T."/>
            <person name="Chang Q.C."/>
            <person name="Ding S.J."/>
            <person name="Wang X.J."/>
            <person name="Zhu J.G."/>
            <person name="Ruan X.D."/>
            <person name="Zhao L."/>
            <person name="Wei J.T."/>
            <person name="Ye R.Z."/>
            <person name="Que T.C."/>
            <person name="Du C.H."/>
            <person name="Zhou Y.H."/>
            <person name="Cheng J.X."/>
            <person name="Dai P.F."/>
            <person name="Guo W.B."/>
            <person name="Han X.H."/>
            <person name="Huang E.J."/>
            <person name="Li L.F."/>
            <person name="Wei W."/>
            <person name="Gao Y.C."/>
            <person name="Liu J.Z."/>
            <person name="Shao H.Z."/>
            <person name="Wang X."/>
            <person name="Wang C.C."/>
            <person name="Yang T.C."/>
            <person name="Huo Q.B."/>
            <person name="Li W."/>
            <person name="Chen H.Y."/>
            <person name="Chen S.E."/>
            <person name="Zhou L.G."/>
            <person name="Ni X.B."/>
            <person name="Tian J.H."/>
            <person name="Sheng Y."/>
            <person name="Liu T."/>
            <person name="Pan Y.S."/>
            <person name="Xia L.Y."/>
            <person name="Li J."/>
            <person name="Zhao F."/>
            <person name="Cao W.C."/>
        </authorList>
    </citation>
    <scope>NUCLEOTIDE SEQUENCE [LARGE SCALE GENOMIC DNA]</scope>
    <source>
        <strain evidence="1">Iper-2018</strain>
    </source>
</reference>
<evidence type="ECO:0000313" key="1">
    <source>
        <dbReference type="EMBL" id="KAG0419104.1"/>
    </source>
</evidence>
<name>A0AC60PFX1_IXOPE</name>
<comment type="caution">
    <text evidence="1">The sequence shown here is derived from an EMBL/GenBank/DDBJ whole genome shotgun (WGS) entry which is preliminary data.</text>
</comment>
<evidence type="ECO:0000313" key="2">
    <source>
        <dbReference type="Proteomes" id="UP000805193"/>
    </source>
</evidence>
<sequence>MTRRGVFFCCLLGYTARVSLLAHQSTVLASNCEPSAKSYYIGDRATCTFTRSVDFDVDRIPPTIITFKCNCRDSLCTTTGDFRCQEVKETMTVAYVNATSSVVRKESMEVTLACVCATSRSAQSFLGVKRTIG</sequence>
<organism evidence="1 2">
    <name type="scientific">Ixodes persulcatus</name>
    <name type="common">Taiga tick</name>
    <dbReference type="NCBI Taxonomy" id="34615"/>
    <lineage>
        <taxon>Eukaryota</taxon>
        <taxon>Metazoa</taxon>
        <taxon>Ecdysozoa</taxon>
        <taxon>Arthropoda</taxon>
        <taxon>Chelicerata</taxon>
        <taxon>Arachnida</taxon>
        <taxon>Acari</taxon>
        <taxon>Parasitiformes</taxon>
        <taxon>Ixodida</taxon>
        <taxon>Ixodoidea</taxon>
        <taxon>Ixodidae</taxon>
        <taxon>Ixodinae</taxon>
        <taxon>Ixodes</taxon>
    </lineage>
</organism>
<proteinExistence type="predicted"/>
<gene>
    <name evidence="1" type="ORF">HPB47_004365</name>
</gene>
<dbReference type="EMBL" id="JABSTQ010010662">
    <property type="protein sequence ID" value="KAG0419104.1"/>
    <property type="molecule type" value="Genomic_DNA"/>
</dbReference>
<keyword evidence="2" id="KW-1185">Reference proteome</keyword>